<dbReference type="InterPro" id="IPR010497">
    <property type="entry name" value="Epoxide_hydro_N"/>
</dbReference>
<comment type="function">
    <text evidence="6">Catalyzes juvenile hormone hydrolysis.</text>
</comment>
<dbReference type="InterPro" id="IPR016292">
    <property type="entry name" value="Epoxide_hydrolase"/>
</dbReference>
<evidence type="ECO:0000256" key="7">
    <source>
        <dbReference type="PIRSR" id="PIRSR001112-1"/>
    </source>
</evidence>
<accession>A0AAW2IEL0</accession>
<feature type="active site" description="Proton donor" evidence="7">
    <location>
        <position position="378"/>
    </location>
</feature>
<evidence type="ECO:0000256" key="3">
    <source>
        <dbReference type="ARBA" id="ARBA00010088"/>
    </source>
</evidence>
<dbReference type="GO" id="GO:0097176">
    <property type="term" value="P:epoxide metabolic process"/>
    <property type="evidence" value="ECO:0007669"/>
    <property type="project" value="TreeGrafter"/>
</dbReference>
<keyword evidence="4 6" id="KW-0058">Aromatic hydrocarbons catabolism</keyword>
<feature type="active site" description="Nucleophile" evidence="7">
    <location>
        <position position="232"/>
    </location>
</feature>
<comment type="caution">
    <text evidence="10">The sequence shown here is derived from an EMBL/GenBank/DDBJ whole genome shotgun (WGS) entry which is preliminary data.</text>
</comment>
<dbReference type="Pfam" id="PF06441">
    <property type="entry name" value="EHN"/>
    <property type="match status" value="1"/>
</dbReference>
<reference evidence="10" key="1">
    <citation type="journal article" date="2024" name="Gigascience">
        <title>Chromosome-level genome of the poultry shaft louse Menopon gallinae provides insight into the host-switching and adaptive evolution of parasitic lice.</title>
        <authorList>
            <person name="Xu Y."/>
            <person name="Ma L."/>
            <person name="Liu S."/>
            <person name="Liang Y."/>
            <person name="Liu Q."/>
            <person name="He Z."/>
            <person name="Tian L."/>
            <person name="Duan Y."/>
            <person name="Cai W."/>
            <person name="Li H."/>
            <person name="Song F."/>
        </authorList>
    </citation>
    <scope>NUCLEOTIDE SEQUENCE</scope>
    <source>
        <strain evidence="10">Cailab_2023a</strain>
    </source>
</reference>
<evidence type="ECO:0000313" key="10">
    <source>
        <dbReference type="EMBL" id="KAL0279925.1"/>
    </source>
</evidence>
<dbReference type="EC" id="3.3.2.9" evidence="6"/>
<evidence type="ECO:0000259" key="9">
    <source>
        <dbReference type="Pfam" id="PF06441"/>
    </source>
</evidence>
<keyword evidence="8" id="KW-1133">Transmembrane helix</keyword>
<dbReference type="PANTHER" id="PTHR21661">
    <property type="entry name" value="EPOXIDE HYDROLASE 1-RELATED"/>
    <property type="match status" value="1"/>
</dbReference>
<evidence type="ECO:0000256" key="5">
    <source>
        <dbReference type="ARBA" id="ARBA00022801"/>
    </source>
</evidence>
<dbReference type="GO" id="GO:0005789">
    <property type="term" value="C:endoplasmic reticulum membrane"/>
    <property type="evidence" value="ECO:0007669"/>
    <property type="project" value="UniProtKB-SubCell"/>
</dbReference>
<comment type="catalytic activity">
    <reaction evidence="1 6">
        <text>1-(4-methoxyphenyl)-N-methyl-N-[(3-methyloxetan-3-yl)methyl]methanamine + H2O = 2-{[(4-methoxybenzyl)(methyl)amino]methyl}-2-methylpropane-1,3-diol</text>
        <dbReference type="Rhea" id="RHEA:55764"/>
        <dbReference type="ChEBI" id="CHEBI:15377"/>
        <dbReference type="ChEBI" id="CHEBI:139161"/>
        <dbReference type="ChEBI" id="CHEBI:139164"/>
        <dbReference type="EC" id="3.3.2.9"/>
    </reaction>
</comment>
<dbReference type="EMBL" id="JARGDH010000001">
    <property type="protein sequence ID" value="KAL0279925.1"/>
    <property type="molecule type" value="Genomic_DNA"/>
</dbReference>
<dbReference type="PIRSF" id="PIRSF001112">
    <property type="entry name" value="Epoxide_hydrolase"/>
    <property type="match status" value="1"/>
</dbReference>
<dbReference type="PANTHER" id="PTHR21661:SF35">
    <property type="entry name" value="EPOXIDE HYDROLASE"/>
    <property type="match status" value="1"/>
</dbReference>
<evidence type="ECO:0000256" key="6">
    <source>
        <dbReference type="PIRNR" id="PIRNR001112"/>
    </source>
</evidence>
<dbReference type="AlphaFoldDB" id="A0AAW2IEL0"/>
<evidence type="ECO:0000256" key="4">
    <source>
        <dbReference type="ARBA" id="ARBA00022797"/>
    </source>
</evidence>
<dbReference type="GO" id="GO:0033961">
    <property type="term" value="F:cis-stilbene-oxide hydrolase activity"/>
    <property type="evidence" value="ECO:0007669"/>
    <property type="project" value="UniProtKB-UniRule"/>
</dbReference>
<comment type="similarity">
    <text evidence="3 6">Belongs to the peptidase S33 family.</text>
</comment>
<dbReference type="InterPro" id="IPR000639">
    <property type="entry name" value="Epox_hydrolase-like"/>
</dbReference>
<gene>
    <name evidence="10" type="ORF">PYX00_001374</name>
</gene>
<feature type="active site" description="Proton acceptor" evidence="7">
    <location>
        <position position="433"/>
    </location>
</feature>
<dbReference type="PRINTS" id="PR00412">
    <property type="entry name" value="EPOXHYDRLASE"/>
</dbReference>
<protein>
    <recommendedName>
        <fullName evidence="6">Epoxide hydrolase</fullName>
        <ecNumber evidence="6">3.3.2.9</ecNumber>
    </recommendedName>
</protein>
<organism evidence="10">
    <name type="scientific">Menopon gallinae</name>
    <name type="common">poultry shaft louse</name>
    <dbReference type="NCBI Taxonomy" id="328185"/>
    <lineage>
        <taxon>Eukaryota</taxon>
        <taxon>Metazoa</taxon>
        <taxon>Ecdysozoa</taxon>
        <taxon>Arthropoda</taxon>
        <taxon>Hexapoda</taxon>
        <taxon>Insecta</taxon>
        <taxon>Pterygota</taxon>
        <taxon>Neoptera</taxon>
        <taxon>Paraneoptera</taxon>
        <taxon>Psocodea</taxon>
        <taxon>Troctomorpha</taxon>
        <taxon>Phthiraptera</taxon>
        <taxon>Amblycera</taxon>
        <taxon>Menoponidae</taxon>
        <taxon>Menopon</taxon>
    </lineage>
</organism>
<sequence length="468" mass="53370">MNGIGKIVLISSLIGIVSYFGLKCGSCIFRNSKAPEFKEDVWWGPGEPAKLSESISPFRIEVPDKIIQDLNQRLDRYLSDSPTPPLENQGFQYGFNTNYLKEVIKYWRNKYQWKKRQEFIQQYPHFKTFVNGLDIHFLVAKPQATAGKKVLPLLMLHGWPSSFREFLDIIPKLTTPSPNTDFVFHVVVPSLPGYGFSAGSSKPGMGPAEIAVVMKNLMIRLGFNKFYVQGTDWGSIIASNMGILFPDSVLGIHSNMCYTNSPMSYIKWFLGSFWPSLIAPEKYHDKLYPMKNVFFHILKESGYMHLQATKPDTIGTALNDTPVGLAAYILEKFSTWTNMTWRELPDGGLTKKFTLDTLLDNVMIYWISGCITTSQRLYYEAFTSDNQKMERVPVIVPTICARFPNELLWQSTSQLQDKYTNLLQVNDFDVGGHFPALEEPTILSKDIFSAVKMFEDYHAKRNQSGIRT</sequence>
<keyword evidence="8" id="KW-0812">Transmembrane</keyword>
<comment type="catalytic activity">
    <reaction evidence="6">
        <text>cis-stilbene oxide + H2O = (1R,2R)-hydrobenzoin</text>
        <dbReference type="Rhea" id="RHEA:23900"/>
        <dbReference type="ChEBI" id="CHEBI:15377"/>
        <dbReference type="ChEBI" id="CHEBI:50004"/>
        <dbReference type="ChEBI" id="CHEBI:50014"/>
        <dbReference type="EC" id="3.3.2.9"/>
    </reaction>
</comment>
<dbReference type="InterPro" id="IPR029058">
    <property type="entry name" value="AB_hydrolase_fold"/>
</dbReference>
<evidence type="ECO:0000256" key="1">
    <source>
        <dbReference type="ARBA" id="ARBA00000221"/>
    </source>
</evidence>
<feature type="domain" description="Epoxide hydrolase N-terminal" evidence="9">
    <location>
        <begin position="55"/>
        <end position="166"/>
    </location>
</feature>
<comment type="subcellular location">
    <subcellularLocation>
        <location evidence="6">Endoplasmic reticulum membrane</location>
    </subcellularLocation>
    <subcellularLocation>
        <location evidence="2">Microsome membrane</location>
        <topology evidence="2">Single-pass membrane protein</topology>
    </subcellularLocation>
</comment>
<name>A0AAW2IEL0_9NEOP</name>
<evidence type="ECO:0000256" key="2">
    <source>
        <dbReference type="ARBA" id="ARBA00004111"/>
    </source>
</evidence>
<evidence type="ECO:0000256" key="8">
    <source>
        <dbReference type="SAM" id="Phobius"/>
    </source>
</evidence>
<keyword evidence="6" id="KW-0256">Endoplasmic reticulum</keyword>
<feature type="transmembrane region" description="Helical" evidence="8">
    <location>
        <begin position="7"/>
        <end position="22"/>
    </location>
</feature>
<dbReference type="Gene3D" id="3.40.50.1820">
    <property type="entry name" value="alpha/beta hydrolase"/>
    <property type="match status" value="1"/>
</dbReference>
<proteinExistence type="inferred from homology"/>
<dbReference type="SUPFAM" id="SSF53474">
    <property type="entry name" value="alpha/beta-Hydrolases"/>
    <property type="match status" value="1"/>
</dbReference>
<keyword evidence="5 6" id="KW-0378">Hydrolase</keyword>
<keyword evidence="6 8" id="KW-0472">Membrane</keyword>